<dbReference type="OrthoDB" id="7462at10239"/>
<dbReference type="KEGG" id="vg:24170928"/>
<organism evidence="2 3">
    <name type="scientific">Lambdina fiscellaria nucleopolyhedrovirus</name>
    <dbReference type="NCBI Taxonomy" id="1642929"/>
    <lineage>
        <taxon>Viruses</taxon>
        <taxon>Viruses incertae sedis</taxon>
        <taxon>Naldaviricetes</taxon>
        <taxon>Lefavirales</taxon>
        <taxon>Baculoviridae</taxon>
        <taxon>Alphabaculovirus</taxon>
        <taxon>Alphabaculovirus lafiscellariae</taxon>
    </lineage>
</organism>
<proteinExistence type="predicted"/>
<evidence type="ECO:0000313" key="2">
    <source>
        <dbReference type="EMBL" id="AKC91724.1"/>
    </source>
</evidence>
<dbReference type="EMBL" id="KP752043">
    <property type="protein sequence ID" value="AKC91724.1"/>
    <property type="molecule type" value="Genomic_DNA"/>
</dbReference>
<reference evidence="2 3" key="1">
    <citation type="journal article" date="2015" name="Genome Announc.">
        <title>Genome Sequence of an Alphabaculovirus Isolated from the Oak Looper, Lambdina fiscellaria, Contains a Putative 2-Kilobase-Pair Transposable Element Encoding a Transposase and a FLYWCH Domain-Containing Protein.</title>
        <authorList>
            <person name="Rohrmann G.F."/>
            <person name="Erlandson M.A."/>
            <person name="Theilmann D.A."/>
        </authorList>
    </citation>
    <scope>NUCLEOTIDE SEQUENCE [LARGE SCALE GENOMIC DNA]</scope>
    <source>
        <strain evidence="2">GR15</strain>
    </source>
</reference>
<keyword evidence="3" id="KW-1185">Reference proteome</keyword>
<name>A0A0E3URS2_9ABAC</name>
<dbReference type="GO" id="GO:0003676">
    <property type="term" value="F:nucleic acid binding"/>
    <property type="evidence" value="ECO:0007669"/>
    <property type="project" value="InterPro"/>
</dbReference>
<accession>A0A0E3URS2</accession>
<dbReference type="SUPFAM" id="SSF54928">
    <property type="entry name" value="RNA-binding domain, RBD"/>
    <property type="match status" value="1"/>
</dbReference>
<evidence type="ECO:0000256" key="1">
    <source>
        <dbReference type="SAM" id="MobiDB-lite"/>
    </source>
</evidence>
<dbReference type="Gene3D" id="3.30.70.330">
    <property type="match status" value="1"/>
</dbReference>
<dbReference type="InterPro" id="IPR012677">
    <property type="entry name" value="Nucleotide-bd_a/b_plait_sf"/>
</dbReference>
<protein>
    <submittedName>
        <fullName evidence="2">J domain protein</fullName>
    </submittedName>
</protein>
<sequence>MYAPTTHGANGADNDRVLRSNSLKRVSRSFKNQSSPVKVASLLRKKIKYNDDKNKNTPTVGDDNVNDIDIDIDDDDDDDDNFIRRTSKLPRSDRLIDLNLDAVNLYTIIGVAQTEKNFISSLNYHMQSAQRSYSDHRKWPVIKRATLVAFHVLSHTASRRKYDQCLREKNNVLAQIKMQIVPTQKTIEPLLAKARLNLNELDAAVTKCKSQTETRVTAEIMHVRNLKKPLKNKAFNRVQVSWKENLLNDDDKNDNDDDDNDNKERMHEIIKNYFAKFGTVYASVMCANNKHCALVEYTNLASMMEAVNTAPKNNIFSVKQLNSASIIESVTETVNKLRVDLNALQNYAIERKKELDDALM</sequence>
<dbReference type="InterPro" id="IPR035979">
    <property type="entry name" value="RBD_domain_sf"/>
</dbReference>
<dbReference type="Proteomes" id="UP000201190">
    <property type="component" value="Segment"/>
</dbReference>
<dbReference type="RefSeq" id="YP_009133307.1">
    <property type="nucleotide sequence ID" value="NC_026922.1"/>
</dbReference>
<dbReference type="GeneID" id="24170928"/>
<evidence type="ECO:0000313" key="3">
    <source>
        <dbReference type="Proteomes" id="UP000201190"/>
    </source>
</evidence>
<feature type="region of interest" description="Disordered" evidence="1">
    <location>
        <begin position="51"/>
        <end position="70"/>
    </location>
</feature>